<evidence type="ECO:0000256" key="3">
    <source>
        <dbReference type="ARBA" id="ARBA00022741"/>
    </source>
</evidence>
<dbReference type="Pfam" id="PF16575">
    <property type="entry name" value="CLP1_P"/>
    <property type="match status" value="1"/>
</dbReference>
<evidence type="ECO:0000313" key="11">
    <source>
        <dbReference type="Proteomes" id="UP000694865"/>
    </source>
</evidence>
<evidence type="ECO:0000256" key="4">
    <source>
        <dbReference type="ARBA" id="ARBA00022840"/>
    </source>
</evidence>
<dbReference type="Gene3D" id="3.40.50.300">
    <property type="entry name" value="P-loop containing nucleotide triphosphate hydrolases"/>
    <property type="match status" value="1"/>
</dbReference>
<feature type="domain" description="Clp1 N-terminal" evidence="9">
    <location>
        <begin position="17"/>
        <end position="105"/>
    </location>
</feature>
<dbReference type="Gene3D" id="2.40.30.330">
    <property type="entry name" value="Pre-mRNA cleavage complex subunit Clp1, C-terminal domain"/>
    <property type="match status" value="1"/>
</dbReference>
<proteinExistence type="inferred from homology"/>
<keyword evidence="11" id="KW-1185">Reference proteome</keyword>
<dbReference type="InterPro" id="IPR028606">
    <property type="entry name" value="Clp1"/>
</dbReference>
<feature type="transmembrane region" description="Helical" evidence="7">
    <location>
        <begin position="222"/>
        <end position="246"/>
    </location>
</feature>
<evidence type="ECO:0000256" key="7">
    <source>
        <dbReference type="SAM" id="Phobius"/>
    </source>
</evidence>
<evidence type="ECO:0000259" key="9">
    <source>
        <dbReference type="Pfam" id="PF16573"/>
    </source>
</evidence>
<dbReference type="InterPro" id="IPR032319">
    <property type="entry name" value="CLP1_P"/>
</dbReference>
<evidence type="ECO:0000259" key="10">
    <source>
        <dbReference type="Pfam" id="PF16575"/>
    </source>
</evidence>
<feature type="binding site" evidence="6">
    <location>
        <position position="61"/>
    </location>
    <ligand>
        <name>ATP</name>
        <dbReference type="ChEBI" id="CHEBI:30616"/>
    </ligand>
</feature>
<name>A0ABM0MYS7_SACKO</name>
<evidence type="ECO:0000256" key="2">
    <source>
        <dbReference type="ARBA" id="ARBA00022664"/>
    </source>
</evidence>
<sequence>MAESETKHNENVQVYQLARDCEFRFEVENNEVQLQLIDGMAEIFGTELTKNNSYTFTSGAKFAVYTWHGCTFQVSGKTEVAYKSIDTPMVTYLNTHAALEQMRQQSEREDKQGPKVMIVGPTDVGKSTLCKLLLNYAVRVGRRPTFIDLDVGQGSISVPGTVGALLVERPADIEEGFSLQAPLVYQFGSTTPSDNLKLYNLLVSKLAEVFNMRCKANRRGRLFAAFTLMCRVIVTMIILFWSIWYVDVIVVLDQERLYSELKRDMPDFVKVVLQPKSGGVVERPTAFRRHCRDEKIREYFYGFRSCFYPHSFDVKFSDLELYKIGAPDVPYSCLPLGMVPEDNQTKLVPVNPSPELVHHVLGLSSASSAEDDDIVGSNMLGFIVITNVDMERKTFTVLSPAPRPLPSKICVLSSVRFMDLK</sequence>
<feature type="domain" description="Clp1 C-terminal" evidence="8">
    <location>
        <begin position="308"/>
        <end position="419"/>
    </location>
</feature>
<protein>
    <recommendedName>
        <fullName evidence="6">Protein CLP1 homolog</fullName>
    </recommendedName>
</protein>
<keyword evidence="7" id="KW-1133">Transmembrane helix</keyword>
<feature type="binding site" evidence="6">
    <location>
        <position position="22"/>
    </location>
    <ligand>
        <name>ATP</name>
        <dbReference type="ChEBI" id="CHEBI:30616"/>
    </ligand>
</feature>
<dbReference type="Gene3D" id="2.60.120.1030">
    <property type="entry name" value="Clp1, DNA binding domain"/>
    <property type="match status" value="1"/>
</dbReference>
<dbReference type="Pfam" id="PF16573">
    <property type="entry name" value="CLP1_N"/>
    <property type="match status" value="1"/>
</dbReference>
<evidence type="ECO:0000256" key="1">
    <source>
        <dbReference type="ARBA" id="ARBA00004123"/>
    </source>
</evidence>
<accession>A0ABM0MYS7</accession>
<keyword evidence="2 6" id="KW-0507">mRNA processing</keyword>
<dbReference type="PANTHER" id="PTHR12755:SF6">
    <property type="entry name" value="POLYRIBONUCLEOTIDE 5'-HYDROXYL-KINASE CLP1"/>
    <property type="match status" value="1"/>
</dbReference>
<dbReference type="Proteomes" id="UP000694865">
    <property type="component" value="Unplaced"/>
</dbReference>
<dbReference type="InterPro" id="IPR045116">
    <property type="entry name" value="Clp1/Grc3"/>
</dbReference>
<keyword evidence="7" id="KW-0812">Transmembrane</keyword>
<comment type="similarity">
    <text evidence="6">Belongs to the Clp1 family. Clp1 subfamily.</text>
</comment>
<dbReference type="GeneID" id="102808002"/>
<feature type="domain" description="Clp1 P-loop" evidence="10">
    <location>
        <begin position="120"/>
        <end position="302"/>
    </location>
</feature>
<evidence type="ECO:0000313" key="12">
    <source>
        <dbReference type="RefSeq" id="XP_006825168.1"/>
    </source>
</evidence>
<dbReference type="RefSeq" id="XP_006825168.1">
    <property type="nucleotide sequence ID" value="XM_006825105.1"/>
</dbReference>
<dbReference type="SUPFAM" id="SSF52540">
    <property type="entry name" value="P-loop containing nucleoside triphosphate hydrolases"/>
    <property type="match status" value="2"/>
</dbReference>
<dbReference type="PANTHER" id="PTHR12755">
    <property type="entry name" value="CLEAVAGE/POLYADENYLATION FACTOR IA SUBUNIT CLP1P"/>
    <property type="match status" value="1"/>
</dbReference>
<evidence type="ECO:0000259" key="8">
    <source>
        <dbReference type="Pfam" id="PF06807"/>
    </source>
</evidence>
<keyword evidence="5 6" id="KW-0539">Nucleus</keyword>
<evidence type="ECO:0000256" key="5">
    <source>
        <dbReference type="ARBA" id="ARBA00023242"/>
    </source>
</evidence>
<keyword evidence="3 6" id="KW-0547">Nucleotide-binding</keyword>
<dbReference type="InterPro" id="IPR038239">
    <property type="entry name" value="Clp1_N_sf"/>
</dbReference>
<keyword evidence="4 6" id="KW-0067">ATP-binding</keyword>
<feature type="binding site" evidence="6">
    <location>
        <begin position="123"/>
        <end position="128"/>
    </location>
    <ligand>
        <name>ATP</name>
        <dbReference type="ChEBI" id="CHEBI:30616"/>
    </ligand>
</feature>
<dbReference type="InterPro" id="IPR038238">
    <property type="entry name" value="Clp1_C_sf"/>
</dbReference>
<evidence type="ECO:0000256" key="6">
    <source>
        <dbReference type="HAMAP-Rule" id="MF_03035"/>
    </source>
</evidence>
<reference evidence="12" key="1">
    <citation type="submission" date="2025-08" db="UniProtKB">
        <authorList>
            <consortium name="RefSeq"/>
        </authorList>
    </citation>
    <scope>IDENTIFICATION</scope>
    <source>
        <tissue evidence="12">Testes</tissue>
    </source>
</reference>
<comment type="function">
    <text evidence="6">Required for endonucleolytic cleavage during polyadenylation-dependent pre-mRNA 3'-end formation.</text>
</comment>
<dbReference type="InterPro" id="IPR027417">
    <property type="entry name" value="P-loop_NTPase"/>
</dbReference>
<dbReference type="Pfam" id="PF06807">
    <property type="entry name" value="Clp1"/>
    <property type="match status" value="1"/>
</dbReference>
<gene>
    <name evidence="12" type="primary">LOC102808002</name>
</gene>
<comment type="subcellular location">
    <subcellularLocation>
        <location evidence="1 6">Nucleus</location>
    </subcellularLocation>
</comment>
<dbReference type="InterPro" id="IPR010655">
    <property type="entry name" value="Clp1_C"/>
</dbReference>
<dbReference type="HAMAP" id="MF_03035">
    <property type="entry name" value="Clp1"/>
    <property type="match status" value="1"/>
</dbReference>
<dbReference type="InterPro" id="IPR032324">
    <property type="entry name" value="Clp1_N"/>
</dbReference>
<organism evidence="11 12">
    <name type="scientific">Saccoglossus kowalevskii</name>
    <name type="common">Acorn worm</name>
    <dbReference type="NCBI Taxonomy" id="10224"/>
    <lineage>
        <taxon>Eukaryota</taxon>
        <taxon>Metazoa</taxon>
        <taxon>Hemichordata</taxon>
        <taxon>Enteropneusta</taxon>
        <taxon>Harrimaniidae</taxon>
        <taxon>Saccoglossus</taxon>
    </lineage>
</organism>
<keyword evidence="7" id="KW-0472">Membrane</keyword>